<evidence type="ECO:0000313" key="2">
    <source>
        <dbReference type="EMBL" id="PND39272.1"/>
    </source>
</evidence>
<name>A0A2N8L0R1_9BURK</name>
<feature type="domain" description="Glycosyltransferase subfamily 4-like N-terminal" evidence="1">
    <location>
        <begin position="49"/>
        <end position="174"/>
    </location>
</feature>
<evidence type="ECO:0000313" key="3">
    <source>
        <dbReference type="Proteomes" id="UP000235916"/>
    </source>
</evidence>
<dbReference type="CDD" id="cd03811">
    <property type="entry name" value="GT4_GT28_WabH-like"/>
    <property type="match status" value="1"/>
</dbReference>
<dbReference type="GO" id="GO:0016757">
    <property type="term" value="F:glycosyltransferase activity"/>
    <property type="evidence" value="ECO:0007669"/>
    <property type="project" value="UniProtKB-ARBA"/>
</dbReference>
<keyword evidence="2" id="KW-0808">Transferase</keyword>
<dbReference type="PANTHER" id="PTHR12526">
    <property type="entry name" value="GLYCOSYLTRANSFERASE"/>
    <property type="match status" value="1"/>
</dbReference>
<accession>A0A2N8L0R1</accession>
<dbReference type="EMBL" id="POSP01000003">
    <property type="protein sequence ID" value="PND39272.1"/>
    <property type="molecule type" value="Genomic_DNA"/>
</dbReference>
<dbReference type="Pfam" id="PF13692">
    <property type="entry name" value="Glyco_trans_1_4"/>
    <property type="match status" value="1"/>
</dbReference>
<sequence>MLSIVKICCGFNLIHLSPSSEAPDMSLASPASSPALTIVHVVFSSRIAGGERHCIDLAQAQAALGHRVHVIGSRGSAVAGELGPGIQFHGLALPLLRACRVRRLARRLGADVCHGHLGPACKAVAAVRGAARVATLHVGYKAHHHARQDGLICVNRTQAQQLPAFDGAVSVIHNWAPERAPAPLSLCLRRELGLRPDQPLVGSVGRLHPSKGMDLLIQAFRDHAPADAALAILGEGKDLEALQRLRGGDARIHLLGYRADVEQALQSMDLFVSPSREEAFPLAILEAMRVGLPILATATQGPSEMLAQQPATLVPVNDVVALGRALRERIEALRALPGQAVDRQRVEYCLQAYQRPQAVARVIAFYRDVLSRRAKAPRMQPRLRSGAAHV</sequence>
<protein>
    <submittedName>
        <fullName evidence="2">Glycosyltransferase</fullName>
    </submittedName>
</protein>
<dbReference type="Gene3D" id="3.40.50.2000">
    <property type="entry name" value="Glycogen Phosphorylase B"/>
    <property type="match status" value="2"/>
</dbReference>
<dbReference type="InterPro" id="IPR028098">
    <property type="entry name" value="Glyco_trans_4-like_N"/>
</dbReference>
<dbReference type="AlphaFoldDB" id="A0A2N8L0R1"/>
<proteinExistence type="predicted"/>
<dbReference type="Pfam" id="PF13439">
    <property type="entry name" value="Glyco_transf_4"/>
    <property type="match status" value="1"/>
</dbReference>
<dbReference type="OrthoDB" id="8989364at2"/>
<dbReference type="SUPFAM" id="SSF53756">
    <property type="entry name" value="UDP-Glycosyltransferase/glycogen phosphorylase"/>
    <property type="match status" value="1"/>
</dbReference>
<gene>
    <name evidence="2" type="ORF">C1O66_18235</name>
</gene>
<dbReference type="PANTHER" id="PTHR12526:SF627">
    <property type="entry name" value="D-RHAMNOSYLTRANSFERASE WBPZ"/>
    <property type="match status" value="1"/>
</dbReference>
<dbReference type="Proteomes" id="UP000235916">
    <property type="component" value="Unassembled WGS sequence"/>
</dbReference>
<evidence type="ECO:0000259" key="1">
    <source>
        <dbReference type="Pfam" id="PF13439"/>
    </source>
</evidence>
<keyword evidence="3" id="KW-1185">Reference proteome</keyword>
<organism evidence="2 3">
    <name type="scientific">Kinneretia aquatilis</name>
    <dbReference type="NCBI Taxonomy" id="2070761"/>
    <lineage>
        <taxon>Bacteria</taxon>
        <taxon>Pseudomonadati</taxon>
        <taxon>Pseudomonadota</taxon>
        <taxon>Betaproteobacteria</taxon>
        <taxon>Burkholderiales</taxon>
        <taxon>Sphaerotilaceae</taxon>
        <taxon>Roseateles</taxon>
    </lineage>
</organism>
<reference evidence="2 3" key="1">
    <citation type="submission" date="2018-01" db="EMBL/GenBank/DDBJ databases">
        <title>Draft genome sequence of Paucibacter aquatile CR182 isolated from freshwater of the Nakdong River.</title>
        <authorList>
            <person name="Choi A."/>
            <person name="Chung E.J."/>
        </authorList>
    </citation>
    <scope>NUCLEOTIDE SEQUENCE [LARGE SCALE GENOMIC DNA]</scope>
    <source>
        <strain evidence="2 3">CR182</strain>
    </source>
</reference>
<comment type="caution">
    <text evidence="2">The sequence shown here is derived from an EMBL/GenBank/DDBJ whole genome shotgun (WGS) entry which is preliminary data.</text>
</comment>